<feature type="chain" id="PRO_5040985640" description="Calcineurin-like phosphoesterase domain-containing protein" evidence="1">
    <location>
        <begin position="26"/>
        <end position="343"/>
    </location>
</feature>
<dbReference type="CDD" id="cd07383">
    <property type="entry name" value="MPP_Dcr2"/>
    <property type="match status" value="1"/>
</dbReference>
<evidence type="ECO:0000259" key="2">
    <source>
        <dbReference type="Pfam" id="PF00149"/>
    </source>
</evidence>
<dbReference type="InterPro" id="IPR029052">
    <property type="entry name" value="Metallo-depent_PP-like"/>
</dbReference>
<feature type="domain" description="Calcineurin-like phosphoesterase" evidence="2">
    <location>
        <begin position="36"/>
        <end position="277"/>
    </location>
</feature>
<dbReference type="OrthoDB" id="783096at2759"/>
<dbReference type="AlphaFoldDB" id="A0A9W7AA48"/>
<keyword evidence="4" id="KW-1185">Reference proteome</keyword>
<reference evidence="4" key="1">
    <citation type="journal article" date="2023" name="Commun. Biol.">
        <title>Genome analysis of Parmales, the sister group of diatoms, reveals the evolutionary specialization of diatoms from phago-mixotrophs to photoautotrophs.</title>
        <authorList>
            <person name="Ban H."/>
            <person name="Sato S."/>
            <person name="Yoshikawa S."/>
            <person name="Yamada K."/>
            <person name="Nakamura Y."/>
            <person name="Ichinomiya M."/>
            <person name="Sato N."/>
            <person name="Blanc-Mathieu R."/>
            <person name="Endo H."/>
            <person name="Kuwata A."/>
            <person name="Ogata H."/>
        </authorList>
    </citation>
    <scope>NUCLEOTIDE SEQUENCE [LARGE SCALE GENOMIC DNA]</scope>
    <source>
        <strain evidence="4">NIES 3700</strain>
    </source>
</reference>
<evidence type="ECO:0000313" key="3">
    <source>
        <dbReference type="EMBL" id="GMH65438.1"/>
    </source>
</evidence>
<dbReference type="InterPro" id="IPR004843">
    <property type="entry name" value="Calcineurin-like_PHP"/>
</dbReference>
<dbReference type="SUPFAM" id="SSF56300">
    <property type="entry name" value="Metallo-dependent phosphatases"/>
    <property type="match status" value="1"/>
</dbReference>
<dbReference type="Pfam" id="PF00149">
    <property type="entry name" value="Metallophos"/>
    <property type="match status" value="1"/>
</dbReference>
<organism evidence="3 4">
    <name type="scientific">Triparma laevis f. longispina</name>
    <dbReference type="NCBI Taxonomy" id="1714387"/>
    <lineage>
        <taxon>Eukaryota</taxon>
        <taxon>Sar</taxon>
        <taxon>Stramenopiles</taxon>
        <taxon>Ochrophyta</taxon>
        <taxon>Bolidophyceae</taxon>
        <taxon>Parmales</taxon>
        <taxon>Triparmaceae</taxon>
        <taxon>Triparma</taxon>
    </lineage>
</organism>
<dbReference type="Gene3D" id="3.60.21.10">
    <property type="match status" value="1"/>
</dbReference>
<dbReference type="Proteomes" id="UP001165122">
    <property type="component" value="Unassembled WGS sequence"/>
</dbReference>
<dbReference type="GO" id="GO:0005737">
    <property type="term" value="C:cytoplasm"/>
    <property type="evidence" value="ECO:0007669"/>
    <property type="project" value="TreeGrafter"/>
</dbReference>
<feature type="signal peptide" evidence="1">
    <location>
        <begin position="1"/>
        <end position="25"/>
    </location>
</feature>
<dbReference type="GO" id="GO:0016788">
    <property type="term" value="F:hydrolase activity, acting on ester bonds"/>
    <property type="evidence" value="ECO:0007669"/>
    <property type="project" value="TreeGrafter"/>
</dbReference>
<gene>
    <name evidence="3" type="ORF">TrLO_g12718</name>
</gene>
<dbReference type="EMBL" id="BRXW01000551">
    <property type="protein sequence ID" value="GMH65438.1"/>
    <property type="molecule type" value="Genomic_DNA"/>
</dbReference>
<accession>A0A9W7AA48</accession>
<dbReference type="PANTHER" id="PTHR32440">
    <property type="entry name" value="PHOSPHATASE DCR2-RELATED-RELATED"/>
    <property type="match status" value="1"/>
</dbReference>
<proteinExistence type="predicted"/>
<name>A0A9W7AA48_9STRA</name>
<protein>
    <recommendedName>
        <fullName evidence="2">Calcineurin-like phosphoesterase domain-containing protein</fullName>
    </recommendedName>
</protein>
<comment type="caution">
    <text evidence="3">The sequence shown here is derived from an EMBL/GenBank/DDBJ whole genome shotgun (WGS) entry which is preliminary data.</text>
</comment>
<sequence length="343" mass="37255">MSYRQLSITLSLLTLLLTFPPSSLAQLRLSPDNTFKLLQFADLHEGEGPDSWGSATDTRTESFLVRAITSEKPDLVVFSGDQITGLNVFSNATKYYQRLSDLVDPTPHTMILGNHDAEPYDGNGDQSDPGALTTRADLIAFDSSQSNSYSKLGPESLLPAVSTYVVDVLAAHDDSVALQLVHLDSGGGGMHEEVQANQVEWLKDELNLRRMTNGRPVPAIVFIHIPFAEIETTKEDGGNCWGVELDGVTPTDSDGGLFDLLASFEEVLAVFSGHDHCNSFCCALPTLDLCFGRHSSFGGYSCDAQAKEIGARGIEAKVDEDGGIQLKTWLRMFNGRVAEEHAL</sequence>
<evidence type="ECO:0000313" key="4">
    <source>
        <dbReference type="Proteomes" id="UP001165122"/>
    </source>
</evidence>
<keyword evidence="1" id="KW-0732">Signal</keyword>
<evidence type="ECO:0000256" key="1">
    <source>
        <dbReference type="SAM" id="SignalP"/>
    </source>
</evidence>